<dbReference type="NCBIfam" id="NF040521">
    <property type="entry name" value="C45_proenzyme"/>
    <property type="match status" value="1"/>
</dbReference>
<proteinExistence type="predicted"/>
<dbReference type="InterPro" id="IPR005079">
    <property type="entry name" value="Peptidase_C45_hydrolase"/>
</dbReference>
<dbReference type="InterPro" id="IPR047801">
    <property type="entry name" value="Peptidase_C45"/>
</dbReference>
<name>A0A918CKE4_AGRME</name>
<dbReference type="Pfam" id="PF03417">
    <property type="entry name" value="AAT"/>
    <property type="match status" value="1"/>
</dbReference>
<accession>A0A918CKE4</accession>
<dbReference type="PANTHER" id="PTHR34180">
    <property type="entry name" value="PEPTIDASE C45"/>
    <property type="match status" value="1"/>
</dbReference>
<keyword evidence="3" id="KW-1185">Reference proteome</keyword>
<evidence type="ECO:0000313" key="2">
    <source>
        <dbReference type="EMBL" id="GGR29153.1"/>
    </source>
</evidence>
<dbReference type="PANTHER" id="PTHR34180:SF1">
    <property type="entry name" value="BETA-ALANYL-DOPAMINE_CARCININE HYDROLASE"/>
    <property type="match status" value="1"/>
</dbReference>
<dbReference type="Gene3D" id="1.10.10.2120">
    <property type="match status" value="1"/>
</dbReference>
<dbReference type="AlphaFoldDB" id="A0A918CKE4"/>
<sequence>MTVRRFETDELDPYQRGLALGRFGAEEIAWNARGYAELFEVVGVVADDLPGIGRQAIERTEEWAPELAAELRGLADGAGLEHWQLGVLNARTEILATVGAIGEGECSTVVTLPADAAPRTVQTWDWHDVSNDHTLVVRARVRPDHEVRYFTEFGILGKIGLNSAGIGVHFNILNHAGDGEGIGVPVHVVARAVLDRARTLEEAVSIASSAAVSASTVLTIVAYTDGVADAVCVELSPGGAAVVRPNDDGLLVHTNHFLDEALAGGELSPATASSYPRLEQLLAREALFRSEDPVDRAVGMLVHDADGAPVCCHPDPELAFEHRWQTLLTISLDLEAGRLQFHEGGPCRVERASWQVF</sequence>
<dbReference type="Proteomes" id="UP000610303">
    <property type="component" value="Unassembled WGS sequence"/>
</dbReference>
<organism evidence="2 3">
    <name type="scientific">Agromyces mediolanus</name>
    <name type="common">Corynebacterium mediolanum</name>
    <dbReference type="NCBI Taxonomy" id="41986"/>
    <lineage>
        <taxon>Bacteria</taxon>
        <taxon>Bacillati</taxon>
        <taxon>Actinomycetota</taxon>
        <taxon>Actinomycetes</taxon>
        <taxon>Micrococcales</taxon>
        <taxon>Microbacteriaceae</taxon>
        <taxon>Agromyces</taxon>
    </lineage>
</organism>
<gene>
    <name evidence="2" type="ORF">GCM10010196_23800</name>
</gene>
<dbReference type="InterPro" id="IPR047794">
    <property type="entry name" value="C45_proenzyme-like"/>
</dbReference>
<evidence type="ECO:0000313" key="3">
    <source>
        <dbReference type="Proteomes" id="UP000610303"/>
    </source>
</evidence>
<dbReference type="Gene3D" id="3.60.60.10">
    <property type="entry name" value="Penicillin V Acylase, Chain A"/>
    <property type="match status" value="1"/>
</dbReference>
<dbReference type="RefSeq" id="WP_189085565.1">
    <property type="nucleotide sequence ID" value="NZ_BMRJ01000002.1"/>
</dbReference>
<reference evidence="2" key="2">
    <citation type="submission" date="2020-09" db="EMBL/GenBank/DDBJ databases">
        <authorList>
            <person name="Sun Q."/>
            <person name="Ohkuma M."/>
        </authorList>
    </citation>
    <scope>NUCLEOTIDE SEQUENCE</scope>
    <source>
        <strain evidence="2">JCM 3346</strain>
    </source>
</reference>
<comment type="caution">
    <text evidence="2">The sequence shown here is derived from an EMBL/GenBank/DDBJ whole genome shotgun (WGS) entry which is preliminary data.</text>
</comment>
<reference evidence="2" key="1">
    <citation type="journal article" date="2014" name="Int. J. Syst. Evol. Microbiol.">
        <title>Complete genome sequence of Corynebacterium casei LMG S-19264T (=DSM 44701T), isolated from a smear-ripened cheese.</title>
        <authorList>
            <consortium name="US DOE Joint Genome Institute (JGI-PGF)"/>
            <person name="Walter F."/>
            <person name="Albersmeier A."/>
            <person name="Kalinowski J."/>
            <person name="Ruckert C."/>
        </authorList>
    </citation>
    <scope>NUCLEOTIDE SEQUENCE</scope>
    <source>
        <strain evidence="2">JCM 3346</strain>
    </source>
</reference>
<evidence type="ECO:0000259" key="1">
    <source>
        <dbReference type="Pfam" id="PF03417"/>
    </source>
</evidence>
<protein>
    <submittedName>
        <fullName evidence="2">Peptidase C45</fullName>
    </submittedName>
</protein>
<dbReference type="EMBL" id="BMRJ01000002">
    <property type="protein sequence ID" value="GGR29153.1"/>
    <property type="molecule type" value="Genomic_DNA"/>
</dbReference>
<feature type="domain" description="Peptidase C45 hydrolase" evidence="1">
    <location>
        <begin position="121"/>
        <end position="346"/>
    </location>
</feature>